<comment type="caution">
    <text evidence="1">The sequence shown here is derived from an EMBL/GenBank/DDBJ whole genome shotgun (WGS) entry which is preliminary data.</text>
</comment>
<keyword evidence="2" id="KW-1185">Reference proteome</keyword>
<dbReference type="Proteomes" id="UP000521943">
    <property type="component" value="Unassembled WGS sequence"/>
</dbReference>
<evidence type="ECO:0000313" key="1">
    <source>
        <dbReference type="EMBL" id="KAF6741335.1"/>
    </source>
</evidence>
<organism evidence="1 2">
    <name type="scientific">Ephemerocybe angulata</name>
    <dbReference type="NCBI Taxonomy" id="980116"/>
    <lineage>
        <taxon>Eukaryota</taxon>
        <taxon>Fungi</taxon>
        <taxon>Dikarya</taxon>
        <taxon>Basidiomycota</taxon>
        <taxon>Agaricomycotina</taxon>
        <taxon>Agaricomycetes</taxon>
        <taxon>Agaricomycetidae</taxon>
        <taxon>Agaricales</taxon>
        <taxon>Agaricineae</taxon>
        <taxon>Psathyrellaceae</taxon>
        <taxon>Ephemerocybe</taxon>
    </lineage>
</organism>
<reference evidence="1 2" key="1">
    <citation type="submission" date="2020-07" db="EMBL/GenBank/DDBJ databases">
        <title>Comparative genomics of pyrophilous fungi reveals a link between fire events and developmental genes.</title>
        <authorList>
            <consortium name="DOE Joint Genome Institute"/>
            <person name="Steindorff A.S."/>
            <person name="Carver A."/>
            <person name="Calhoun S."/>
            <person name="Stillman K."/>
            <person name="Liu H."/>
            <person name="Lipzen A."/>
            <person name="Pangilinan J."/>
            <person name="Labutti K."/>
            <person name="Bruns T.D."/>
            <person name="Grigoriev I.V."/>
        </authorList>
    </citation>
    <scope>NUCLEOTIDE SEQUENCE [LARGE SCALE GENOMIC DNA]</scope>
    <source>
        <strain evidence="1 2">CBS 144469</strain>
    </source>
</reference>
<proteinExistence type="predicted"/>
<protein>
    <submittedName>
        <fullName evidence="1">Uncharacterized protein</fullName>
    </submittedName>
</protein>
<gene>
    <name evidence="1" type="ORF">DFP72DRAFT_1084422</name>
</gene>
<sequence length="226" mass="25609">MDSSNSNRFKQSLAQLVHLSGDEWESLLSIFTHRLLQAIATLTSHVTPEIPIVWARWLEAELEFTKSVFDMAVLYTDGHIAASPAFRNIMKMYCESYTPTTHTATLREIFKPGSIFIPRTASDPPIRFQWWLKRPVSLESLGSPIDVAPMLALKNWREVYDIPLAKLPHPYLHLTAIVVDSGVMVLSHHIEALELTMAQIRGLLGRLNECMLQQEMVLSSSTQLLL</sequence>
<dbReference type="AlphaFoldDB" id="A0A8H6LSS1"/>
<dbReference type="EMBL" id="JACGCI010000264">
    <property type="protein sequence ID" value="KAF6741335.1"/>
    <property type="molecule type" value="Genomic_DNA"/>
</dbReference>
<accession>A0A8H6LSS1</accession>
<name>A0A8H6LSS1_9AGAR</name>
<evidence type="ECO:0000313" key="2">
    <source>
        <dbReference type="Proteomes" id="UP000521943"/>
    </source>
</evidence>